<gene>
    <name evidence="4" type="ORF">DLJ59_19550</name>
</gene>
<dbReference type="SUPFAM" id="SSF46955">
    <property type="entry name" value="Putative DNA-binding domain"/>
    <property type="match status" value="1"/>
</dbReference>
<evidence type="ECO:0000259" key="2">
    <source>
        <dbReference type="PROSITE" id="PS50937"/>
    </source>
</evidence>
<dbReference type="Proteomes" id="UP000282312">
    <property type="component" value="Unassembled WGS sequence"/>
</dbReference>
<dbReference type="CDD" id="cd00143">
    <property type="entry name" value="PP2Cc"/>
    <property type="match status" value="1"/>
</dbReference>
<name>A0A3N9WJB9_9ACTN</name>
<dbReference type="Gene3D" id="1.10.1660.10">
    <property type="match status" value="1"/>
</dbReference>
<evidence type="ECO:0000313" key="5">
    <source>
        <dbReference type="Proteomes" id="UP000282312"/>
    </source>
</evidence>
<accession>A0A3N9WJB9</accession>
<dbReference type="PANTHER" id="PTHR30204:SF97">
    <property type="entry name" value="MERR FAMILY REGULATORY PROTEIN"/>
    <property type="match status" value="1"/>
</dbReference>
<dbReference type="GO" id="GO:0003677">
    <property type="term" value="F:DNA binding"/>
    <property type="evidence" value="ECO:0007669"/>
    <property type="project" value="UniProtKB-KW"/>
</dbReference>
<feature type="domain" description="HTH merR-type" evidence="2">
    <location>
        <begin position="37"/>
        <end position="107"/>
    </location>
</feature>
<dbReference type="SMART" id="SM00422">
    <property type="entry name" value="HTH_MERR"/>
    <property type="match status" value="1"/>
</dbReference>
<dbReference type="EMBL" id="QGSZ01000231">
    <property type="protein sequence ID" value="RQX01004.1"/>
    <property type="molecule type" value="Genomic_DNA"/>
</dbReference>
<reference evidence="4 5" key="1">
    <citation type="submission" date="2018-05" db="EMBL/GenBank/DDBJ databases">
        <title>Micromonospora from Atacama Desert.</title>
        <authorList>
            <person name="Carro L."/>
            <person name="Goodfellow M."/>
            <person name="Klenk H.-P."/>
        </authorList>
    </citation>
    <scope>NUCLEOTIDE SEQUENCE [LARGE SCALE GENOMIC DNA]</scope>
    <source>
        <strain evidence="4 5">LB39</strain>
    </source>
</reference>
<dbReference type="InterPro" id="IPR001932">
    <property type="entry name" value="PPM-type_phosphatase-like_dom"/>
</dbReference>
<comment type="caution">
    <text evidence="4">The sequence shown here is derived from an EMBL/GenBank/DDBJ whole genome shotgun (WGS) entry which is preliminary data.</text>
</comment>
<dbReference type="Pfam" id="PF13411">
    <property type="entry name" value="MerR_1"/>
    <property type="match status" value="1"/>
</dbReference>
<dbReference type="InterPro" id="IPR036457">
    <property type="entry name" value="PPM-type-like_dom_sf"/>
</dbReference>
<proteinExistence type="predicted"/>
<sequence>MRPTYRRLRLDLDLRVTLSLIGAGRRDRHEEDGDVGLMTIGAFARAARLTPKALRLYDQVGLLVPAAVDPESGYRLYAPAQLPVARLVAQLRRLGMPLATIRVVCGLEPAAAAEAITAYWRRVSADTAARARLATFLVDHLSEGGTTMSHPNSAVAVRCAAGCDTGLVRDSNEDAAYAGGRLLAVADGMRGPGGAAASAAAVEALKPLELTDLPSADLLTLVAGAVADADRAVRGLATDADQPVTTLTALLLRGSRLALVHVGDTRAYLLRDGDLSLLTQDHTWVQAQVDQGRLDREQAASHPQRAVLVRALGGGRQVEADLALRTAQPGDRYLLCSDGLSAVVDRADLRSALAAGGDPAGTVRALIGLARAEGAPDNIACVVADVVAV</sequence>
<dbReference type="SMART" id="SM00332">
    <property type="entry name" value="PP2Cc"/>
    <property type="match status" value="1"/>
</dbReference>
<evidence type="ECO:0000313" key="4">
    <source>
        <dbReference type="EMBL" id="RQX01004.1"/>
    </source>
</evidence>
<dbReference type="InterPro" id="IPR047057">
    <property type="entry name" value="MerR_fam"/>
</dbReference>
<dbReference type="PROSITE" id="PS51746">
    <property type="entry name" value="PPM_2"/>
    <property type="match status" value="1"/>
</dbReference>
<dbReference type="PROSITE" id="PS00552">
    <property type="entry name" value="HTH_MERR_1"/>
    <property type="match status" value="1"/>
</dbReference>
<evidence type="ECO:0008006" key="6">
    <source>
        <dbReference type="Google" id="ProtNLM"/>
    </source>
</evidence>
<keyword evidence="1" id="KW-0238">DNA-binding</keyword>
<dbReference type="PANTHER" id="PTHR30204">
    <property type="entry name" value="REDOX-CYCLING DRUG-SENSING TRANSCRIPTIONAL ACTIVATOR SOXR"/>
    <property type="match status" value="1"/>
</dbReference>
<dbReference type="SMART" id="SM00331">
    <property type="entry name" value="PP2C_SIG"/>
    <property type="match status" value="1"/>
</dbReference>
<dbReference type="OrthoDB" id="9801841at2"/>
<organism evidence="4 5">
    <name type="scientific">Micromonospora inaquosa</name>
    <dbReference type="NCBI Taxonomy" id="2203716"/>
    <lineage>
        <taxon>Bacteria</taxon>
        <taxon>Bacillati</taxon>
        <taxon>Actinomycetota</taxon>
        <taxon>Actinomycetes</taxon>
        <taxon>Micromonosporales</taxon>
        <taxon>Micromonosporaceae</taxon>
        <taxon>Micromonospora</taxon>
    </lineage>
</organism>
<dbReference type="InterPro" id="IPR000551">
    <property type="entry name" value="MerR-type_HTH_dom"/>
</dbReference>
<dbReference type="GO" id="GO:0003700">
    <property type="term" value="F:DNA-binding transcription factor activity"/>
    <property type="evidence" value="ECO:0007669"/>
    <property type="project" value="InterPro"/>
</dbReference>
<dbReference type="AlphaFoldDB" id="A0A3N9WJB9"/>
<dbReference type="Gene3D" id="3.60.40.10">
    <property type="entry name" value="PPM-type phosphatase domain"/>
    <property type="match status" value="1"/>
</dbReference>
<dbReference type="InterPro" id="IPR009061">
    <property type="entry name" value="DNA-bd_dom_put_sf"/>
</dbReference>
<protein>
    <recommendedName>
        <fullName evidence="6">Serine/threonine protein phosphatase</fullName>
    </recommendedName>
</protein>
<keyword evidence="5" id="KW-1185">Reference proteome</keyword>
<feature type="domain" description="PPM-type phosphatase" evidence="3">
    <location>
        <begin position="158"/>
        <end position="386"/>
    </location>
</feature>
<evidence type="ECO:0000259" key="3">
    <source>
        <dbReference type="PROSITE" id="PS51746"/>
    </source>
</evidence>
<dbReference type="PROSITE" id="PS50937">
    <property type="entry name" value="HTH_MERR_2"/>
    <property type="match status" value="1"/>
</dbReference>
<evidence type="ECO:0000256" key="1">
    <source>
        <dbReference type="ARBA" id="ARBA00023125"/>
    </source>
</evidence>
<dbReference type="Pfam" id="PF13672">
    <property type="entry name" value="PP2C_2"/>
    <property type="match status" value="1"/>
</dbReference>
<dbReference type="SUPFAM" id="SSF81606">
    <property type="entry name" value="PP2C-like"/>
    <property type="match status" value="1"/>
</dbReference>